<feature type="domain" description="HNH nuclease" evidence="2">
    <location>
        <begin position="26"/>
        <end position="95"/>
    </location>
</feature>
<evidence type="ECO:0000256" key="1">
    <source>
        <dbReference type="SAM" id="MobiDB-lite"/>
    </source>
</evidence>
<keyword evidence="3" id="KW-0255">Endonuclease</keyword>
<evidence type="ECO:0000259" key="2">
    <source>
        <dbReference type="SMART" id="SM00507"/>
    </source>
</evidence>
<protein>
    <submittedName>
        <fullName evidence="3">HNH endonuclease</fullName>
    </submittedName>
</protein>
<feature type="compositionally biased region" description="Basic and acidic residues" evidence="1">
    <location>
        <begin position="92"/>
        <end position="105"/>
    </location>
</feature>
<proteinExistence type="predicted"/>
<dbReference type="EMBL" id="AP024590">
    <property type="protein sequence ID" value="BCU55286.1"/>
    <property type="molecule type" value="Genomic_DNA"/>
</dbReference>
<reference evidence="3" key="1">
    <citation type="submission" date="2021-04" db="EMBL/GenBank/DDBJ databases">
        <title>Difference and commonality of drug resistance evolution in various bacteria. and drug sensitivity profiles.</title>
        <authorList>
            <person name="Maeda T."/>
            <person name="Shibai A."/>
            <person name="Kawada K."/>
            <person name="Kotani H."/>
            <person name="Tarusawa Y."/>
            <person name="Tanabe K."/>
            <person name="Furusawa C."/>
        </authorList>
    </citation>
    <scope>NUCLEOTIDE SEQUENCE</scope>
    <source>
        <strain evidence="3">JCM 8580</strain>
    </source>
</reference>
<name>A0AA86ISQ8_9ENTR</name>
<sequence length="125" mass="14376">MQLNAYAKTAEPAMGEPRIYNSRWDKARLTFLKSHPVCVMCLRQQRAVPATVVDHIKPHKLKEALNGGTQEEIAKAQKLFWDKANWQPLCKQHHDSTKQREEKRGHVIGCDENGLPLDPGSHWRK</sequence>
<dbReference type="Gene3D" id="1.10.30.50">
    <property type="match status" value="1"/>
</dbReference>
<dbReference type="GO" id="GO:0004519">
    <property type="term" value="F:endonuclease activity"/>
    <property type="evidence" value="ECO:0007669"/>
    <property type="project" value="UniProtKB-KW"/>
</dbReference>
<gene>
    <name evidence="3" type="ORF">ENKO_18800</name>
</gene>
<evidence type="ECO:0000313" key="4">
    <source>
        <dbReference type="Proteomes" id="UP000682928"/>
    </source>
</evidence>
<dbReference type="Proteomes" id="UP000682928">
    <property type="component" value="Chromosome"/>
</dbReference>
<accession>A0AA86ISQ8</accession>
<dbReference type="InterPro" id="IPR003615">
    <property type="entry name" value="HNH_nuc"/>
</dbReference>
<evidence type="ECO:0000313" key="3">
    <source>
        <dbReference type="EMBL" id="BCU55286.1"/>
    </source>
</evidence>
<dbReference type="AlphaFoldDB" id="A0AA86ISQ8"/>
<dbReference type="CDD" id="cd00085">
    <property type="entry name" value="HNHc"/>
    <property type="match status" value="1"/>
</dbReference>
<dbReference type="SMART" id="SM00507">
    <property type="entry name" value="HNHc"/>
    <property type="match status" value="1"/>
</dbReference>
<keyword evidence="3" id="KW-0540">Nuclease</keyword>
<organism evidence="3 4">
    <name type="scientific">Enterobacter kobei</name>
    <dbReference type="NCBI Taxonomy" id="208224"/>
    <lineage>
        <taxon>Bacteria</taxon>
        <taxon>Pseudomonadati</taxon>
        <taxon>Pseudomonadota</taxon>
        <taxon>Gammaproteobacteria</taxon>
        <taxon>Enterobacterales</taxon>
        <taxon>Enterobacteriaceae</taxon>
        <taxon>Enterobacter</taxon>
        <taxon>Enterobacter cloacae complex</taxon>
    </lineage>
</organism>
<dbReference type="FunFam" id="1.10.30.50:FF:000010">
    <property type="entry name" value="HNH endonuclease"/>
    <property type="match status" value="1"/>
</dbReference>
<keyword evidence="3" id="KW-0378">Hydrolase</keyword>
<feature type="region of interest" description="Disordered" evidence="1">
    <location>
        <begin position="92"/>
        <end position="125"/>
    </location>
</feature>